<dbReference type="Pfam" id="PF11976">
    <property type="entry name" value="Rad60-SLD"/>
    <property type="match status" value="1"/>
</dbReference>
<dbReference type="InterPro" id="IPR029071">
    <property type="entry name" value="Ubiquitin-like_domsf"/>
</dbReference>
<evidence type="ECO:0000313" key="4">
    <source>
        <dbReference type="Proteomes" id="UP001163823"/>
    </source>
</evidence>
<reference evidence="3" key="1">
    <citation type="journal article" date="2023" name="Science">
        <title>Elucidation of the pathway for biosynthesis of saponin adjuvants from the soapbark tree.</title>
        <authorList>
            <person name="Reed J."/>
            <person name="Orme A."/>
            <person name="El-Demerdash A."/>
            <person name="Owen C."/>
            <person name="Martin L.B.B."/>
            <person name="Misra R.C."/>
            <person name="Kikuchi S."/>
            <person name="Rejzek M."/>
            <person name="Martin A.C."/>
            <person name="Harkess A."/>
            <person name="Leebens-Mack J."/>
            <person name="Louveau T."/>
            <person name="Stephenson M.J."/>
            <person name="Osbourn A."/>
        </authorList>
    </citation>
    <scope>NUCLEOTIDE SEQUENCE</scope>
    <source>
        <strain evidence="3">S10</strain>
    </source>
</reference>
<keyword evidence="4" id="KW-1185">Reference proteome</keyword>
<name>A0AAD7L2Q1_QUISA</name>
<feature type="domain" description="Rad60/SUMO-like" evidence="2">
    <location>
        <begin position="2"/>
        <end position="48"/>
    </location>
</feature>
<feature type="compositionally biased region" description="Basic and acidic residues" evidence="1">
    <location>
        <begin position="142"/>
        <end position="152"/>
    </location>
</feature>
<organism evidence="3 4">
    <name type="scientific">Quillaja saponaria</name>
    <name type="common">Soap bark tree</name>
    <dbReference type="NCBI Taxonomy" id="32244"/>
    <lineage>
        <taxon>Eukaryota</taxon>
        <taxon>Viridiplantae</taxon>
        <taxon>Streptophyta</taxon>
        <taxon>Embryophyta</taxon>
        <taxon>Tracheophyta</taxon>
        <taxon>Spermatophyta</taxon>
        <taxon>Magnoliopsida</taxon>
        <taxon>eudicotyledons</taxon>
        <taxon>Gunneridae</taxon>
        <taxon>Pentapetalae</taxon>
        <taxon>rosids</taxon>
        <taxon>fabids</taxon>
        <taxon>Fabales</taxon>
        <taxon>Quillajaceae</taxon>
        <taxon>Quillaja</taxon>
    </lineage>
</organism>
<dbReference type="InterPro" id="IPR022617">
    <property type="entry name" value="Rad60/SUMO-like_dom"/>
</dbReference>
<dbReference type="EMBL" id="JARAOO010000011">
    <property type="protein sequence ID" value="KAJ7950454.1"/>
    <property type="molecule type" value="Genomic_DNA"/>
</dbReference>
<dbReference type="PANTHER" id="PTHR10562">
    <property type="entry name" value="SMALL UBIQUITIN-RELATED MODIFIER"/>
    <property type="match status" value="1"/>
</dbReference>
<dbReference type="AlphaFoldDB" id="A0AAD7L2Q1"/>
<comment type="caution">
    <text evidence="3">The sequence shown here is derived from an EMBL/GenBank/DDBJ whole genome shotgun (WGS) entry which is preliminary data.</text>
</comment>
<protein>
    <submittedName>
        <fullName evidence="3">Small ubiquitin-related modifier</fullName>
    </submittedName>
</protein>
<dbReference type="Proteomes" id="UP001163823">
    <property type="component" value="Chromosome 11"/>
</dbReference>
<evidence type="ECO:0000259" key="2">
    <source>
        <dbReference type="Pfam" id="PF11976"/>
    </source>
</evidence>
<dbReference type="SUPFAM" id="SSF54236">
    <property type="entry name" value="Ubiquitin-like"/>
    <property type="match status" value="1"/>
</dbReference>
<accession>A0AAD7L2Q1</accession>
<dbReference type="Gene3D" id="3.10.20.90">
    <property type="entry name" value="Phosphatidylinositol 3-kinase Catalytic Subunit, Chain A, domain 1"/>
    <property type="match status" value="1"/>
</dbReference>
<gene>
    <name evidence="3" type="ORF">O6P43_026645</name>
</gene>
<dbReference type="KEGG" id="qsa:O6P43_026645"/>
<proteinExistence type="predicted"/>
<evidence type="ECO:0000313" key="3">
    <source>
        <dbReference type="EMBL" id="KAJ7950454.1"/>
    </source>
</evidence>
<evidence type="ECO:0000256" key="1">
    <source>
        <dbReference type="SAM" id="MobiDB-lite"/>
    </source>
</evidence>
<feature type="region of interest" description="Disordered" evidence="1">
    <location>
        <begin position="128"/>
        <end position="152"/>
    </location>
</feature>
<sequence>MHLGKLMNLYCDRQSVNSIAFLFHGESLGEEQTAEELKMEDGDEINAMHHLTEELLTRRILINMQEAQWIAGMYDRFRINILQKEAALKNEAALKAQTKSLNKELDTVKEKLLKIKEQIKQLTMKLEEVSSHANHKKGPRSSRTECRRFREM</sequence>